<evidence type="ECO:0000313" key="5">
    <source>
        <dbReference type="Proteomes" id="UP001062901"/>
    </source>
</evidence>
<dbReference type="InterPro" id="IPR008397">
    <property type="entry name" value="Alginate_lyase_dom"/>
</dbReference>
<reference evidence="4" key="1">
    <citation type="submission" date="2013-04" db="EMBL/GenBank/DDBJ databases">
        <title>The genome sequencing project of 58 acetic acid bacteria.</title>
        <authorList>
            <person name="Okamoto-Kainuma A."/>
            <person name="Ishikawa M."/>
            <person name="Umino S."/>
            <person name="Koizumi Y."/>
            <person name="Shiwa Y."/>
            <person name="Yoshikawa H."/>
            <person name="Matsutani M."/>
            <person name="Matsushita K."/>
        </authorList>
    </citation>
    <scope>NUCLEOTIDE SEQUENCE</scope>
    <source>
        <strain evidence="4">DSM 15669</strain>
    </source>
</reference>
<proteinExistence type="predicted"/>
<gene>
    <name evidence="4" type="ORF">AA15669_0799</name>
</gene>
<evidence type="ECO:0000256" key="1">
    <source>
        <dbReference type="ARBA" id="ARBA00022729"/>
    </source>
</evidence>
<evidence type="ECO:0000259" key="3">
    <source>
        <dbReference type="Pfam" id="PF05426"/>
    </source>
</evidence>
<protein>
    <recommendedName>
        <fullName evidence="3">Alginate lyase domain-containing protein</fullName>
    </recommendedName>
</protein>
<dbReference type="Gene3D" id="1.50.10.100">
    <property type="entry name" value="Chondroitin AC/alginate lyase"/>
    <property type="match status" value="1"/>
</dbReference>
<feature type="domain" description="Alginate lyase" evidence="3">
    <location>
        <begin position="60"/>
        <end position="279"/>
    </location>
</feature>
<comment type="caution">
    <text evidence="4">The sequence shown here is derived from an EMBL/GenBank/DDBJ whole genome shotgun (WGS) entry which is preliminary data.</text>
</comment>
<keyword evidence="1" id="KW-0732">Signal</keyword>
<dbReference type="EMBL" id="BAQD01000009">
    <property type="protein sequence ID" value="GBQ06131.1"/>
    <property type="molecule type" value="Genomic_DNA"/>
</dbReference>
<name>A0ABQ0NYS5_9PROT</name>
<keyword evidence="5" id="KW-1185">Reference proteome</keyword>
<evidence type="ECO:0000313" key="4">
    <source>
        <dbReference type="EMBL" id="GBQ06131.1"/>
    </source>
</evidence>
<dbReference type="Proteomes" id="UP001062901">
    <property type="component" value="Unassembled WGS sequence"/>
</dbReference>
<sequence length="371" mass="41371">MRHLGALNTPKDLQDIRRLIAQKAQPWYGTFVILRQNSHDAPSYSPHPTDTLIRGTAPHHPKENYATLFNDAAAAYALALDWRLTGDTTRGGAAARILNAWARHLHHIGGTSDKYLASGLYGYQLAIAAETLRDFPAWSPADQKTLKDMLLHVFVPMNKEFLHTHNHASIDHYWANWDLATLNALMAIGIYTDHPDLYRLAKGYFLHGQGNGALHQAAWKLYPQEHLAQWQEAGRDQGHTLMGIGLAGTLCQMAWIQGDDLFAADQNRLLAAARYVARYNSGMSVPYTPYHNSDVTQPYIAPKGRGLLRPIWALYEGHYMRLLHQNAPEITSIYEKNPIEGGGGQYGPNSGGFDQLGYGSLLFLTAHALEK</sequence>
<dbReference type="Pfam" id="PF05426">
    <property type="entry name" value="Alginate_lyase"/>
    <property type="match status" value="1"/>
</dbReference>
<organism evidence="4 5">
    <name type="scientific">Saccharibacter floricola DSM 15669</name>
    <dbReference type="NCBI Taxonomy" id="1123227"/>
    <lineage>
        <taxon>Bacteria</taxon>
        <taxon>Pseudomonadati</taxon>
        <taxon>Pseudomonadota</taxon>
        <taxon>Alphaproteobacteria</taxon>
        <taxon>Acetobacterales</taxon>
        <taxon>Acetobacteraceae</taxon>
        <taxon>Saccharibacter</taxon>
    </lineage>
</organism>
<accession>A0ABQ0NYS5</accession>
<dbReference type="SUPFAM" id="SSF48230">
    <property type="entry name" value="Chondroitin AC/alginate lyase"/>
    <property type="match status" value="1"/>
</dbReference>
<evidence type="ECO:0000256" key="2">
    <source>
        <dbReference type="ARBA" id="ARBA00023239"/>
    </source>
</evidence>
<keyword evidence="2" id="KW-0456">Lyase</keyword>
<dbReference type="InterPro" id="IPR008929">
    <property type="entry name" value="Chondroitin_lyas"/>
</dbReference>